<dbReference type="Pfam" id="PF00082">
    <property type="entry name" value="Peptidase_S8"/>
    <property type="match status" value="1"/>
</dbReference>
<evidence type="ECO:0000256" key="6">
    <source>
        <dbReference type="ARBA" id="ARBA00023619"/>
    </source>
</evidence>
<dbReference type="PROSITE" id="PS51892">
    <property type="entry name" value="SUBTILASE"/>
    <property type="match status" value="1"/>
</dbReference>
<protein>
    <recommendedName>
        <fullName evidence="6">subtilisin</fullName>
        <ecNumber evidence="6">3.4.21.62</ecNumber>
    </recommendedName>
</protein>
<dbReference type="eggNOG" id="KOG1153">
    <property type="taxonomic scope" value="Eukaryota"/>
</dbReference>
<organism evidence="11 12">
    <name type="scientific">Globisporangium ultimum (strain ATCC 200006 / CBS 805.95 / DAOM BR144)</name>
    <name type="common">Pythium ultimum</name>
    <dbReference type="NCBI Taxonomy" id="431595"/>
    <lineage>
        <taxon>Eukaryota</taxon>
        <taxon>Sar</taxon>
        <taxon>Stramenopiles</taxon>
        <taxon>Oomycota</taxon>
        <taxon>Peronosporomycetes</taxon>
        <taxon>Pythiales</taxon>
        <taxon>Pythiaceae</taxon>
        <taxon>Globisporangium</taxon>
    </lineage>
</organism>
<proteinExistence type="inferred from homology"/>
<dbReference type="Proteomes" id="UP000019132">
    <property type="component" value="Unassembled WGS sequence"/>
</dbReference>
<evidence type="ECO:0000313" key="11">
    <source>
        <dbReference type="EnsemblProtists" id="PYU1_T001544"/>
    </source>
</evidence>
<dbReference type="SUPFAM" id="SSF52743">
    <property type="entry name" value="Subtilisin-like"/>
    <property type="match status" value="1"/>
</dbReference>
<dbReference type="GO" id="GO:0006508">
    <property type="term" value="P:proteolysis"/>
    <property type="evidence" value="ECO:0007669"/>
    <property type="project" value="UniProtKB-KW"/>
</dbReference>
<evidence type="ECO:0000256" key="7">
    <source>
        <dbReference type="PIRSR" id="PIRSR615500-1"/>
    </source>
</evidence>
<dbReference type="PANTHER" id="PTHR43806">
    <property type="entry name" value="PEPTIDASE S8"/>
    <property type="match status" value="1"/>
</dbReference>
<name>K3W9A3_GLOUD</name>
<evidence type="ECO:0000259" key="10">
    <source>
        <dbReference type="Pfam" id="PF00082"/>
    </source>
</evidence>
<evidence type="ECO:0000256" key="9">
    <source>
        <dbReference type="SAM" id="SignalP"/>
    </source>
</evidence>
<evidence type="ECO:0000313" key="12">
    <source>
        <dbReference type="Proteomes" id="UP000019132"/>
    </source>
</evidence>
<evidence type="ECO:0000256" key="5">
    <source>
        <dbReference type="ARBA" id="ARBA00023529"/>
    </source>
</evidence>
<feature type="domain" description="Peptidase S8/S53" evidence="10">
    <location>
        <begin position="180"/>
        <end position="456"/>
    </location>
</feature>
<dbReference type="InParanoid" id="K3W9A3"/>
<reference evidence="12" key="1">
    <citation type="journal article" date="2010" name="Genome Biol.">
        <title>Genome sequence of the necrotrophic plant pathogen Pythium ultimum reveals original pathogenicity mechanisms and effector repertoire.</title>
        <authorList>
            <person name="Levesque C.A."/>
            <person name="Brouwer H."/>
            <person name="Cano L."/>
            <person name="Hamilton J.P."/>
            <person name="Holt C."/>
            <person name="Huitema E."/>
            <person name="Raffaele S."/>
            <person name="Robideau G.P."/>
            <person name="Thines M."/>
            <person name="Win J."/>
            <person name="Zerillo M.M."/>
            <person name="Beakes G.W."/>
            <person name="Boore J.L."/>
            <person name="Busam D."/>
            <person name="Dumas B."/>
            <person name="Ferriera S."/>
            <person name="Fuerstenberg S.I."/>
            <person name="Gachon C.M."/>
            <person name="Gaulin E."/>
            <person name="Govers F."/>
            <person name="Grenville-Briggs L."/>
            <person name="Horner N."/>
            <person name="Hostetler J."/>
            <person name="Jiang R.H."/>
            <person name="Johnson J."/>
            <person name="Krajaejun T."/>
            <person name="Lin H."/>
            <person name="Meijer H.J."/>
            <person name="Moore B."/>
            <person name="Morris P."/>
            <person name="Phuntmart V."/>
            <person name="Puiu D."/>
            <person name="Shetty J."/>
            <person name="Stajich J.E."/>
            <person name="Tripathy S."/>
            <person name="Wawra S."/>
            <person name="van West P."/>
            <person name="Whitty B.R."/>
            <person name="Coutinho P.M."/>
            <person name="Henrissat B."/>
            <person name="Martin F."/>
            <person name="Thomas P.D."/>
            <person name="Tyler B.M."/>
            <person name="De Vries R.P."/>
            <person name="Kamoun S."/>
            <person name="Yandell M."/>
            <person name="Tisserat N."/>
            <person name="Buell C.R."/>
        </authorList>
    </citation>
    <scope>NUCLEOTIDE SEQUENCE</scope>
    <source>
        <strain evidence="12">DAOM:BR144</strain>
    </source>
</reference>
<dbReference type="HOGENOM" id="CLU_011263_7_3_1"/>
<dbReference type="GO" id="GO:0004252">
    <property type="term" value="F:serine-type endopeptidase activity"/>
    <property type="evidence" value="ECO:0007669"/>
    <property type="project" value="UniProtKB-UniRule"/>
</dbReference>
<dbReference type="EC" id="3.4.21.62" evidence="6"/>
<feature type="active site" description="Charge relay system" evidence="7 8">
    <location>
        <position position="395"/>
    </location>
</feature>
<reference evidence="12" key="2">
    <citation type="submission" date="2010-04" db="EMBL/GenBank/DDBJ databases">
        <authorList>
            <person name="Buell R."/>
            <person name="Hamilton J."/>
            <person name="Hostetler J."/>
        </authorList>
    </citation>
    <scope>NUCLEOTIDE SEQUENCE [LARGE SCALE GENOMIC DNA]</scope>
    <source>
        <strain evidence="12">DAOM:BR144</strain>
    </source>
</reference>
<feature type="active site" description="Charge relay system" evidence="7 8">
    <location>
        <position position="225"/>
    </location>
</feature>
<dbReference type="EMBL" id="GL376626">
    <property type="status" value="NOT_ANNOTATED_CDS"/>
    <property type="molecule type" value="Genomic_DNA"/>
</dbReference>
<dbReference type="InterPro" id="IPR015500">
    <property type="entry name" value="Peptidase_S8_subtilisin-rel"/>
</dbReference>
<dbReference type="InterPro" id="IPR023828">
    <property type="entry name" value="Peptidase_S8_Ser-AS"/>
</dbReference>
<dbReference type="PROSITE" id="PS00138">
    <property type="entry name" value="SUBTILASE_SER"/>
    <property type="match status" value="1"/>
</dbReference>
<evidence type="ECO:0000256" key="1">
    <source>
        <dbReference type="ARBA" id="ARBA00011073"/>
    </source>
</evidence>
<evidence type="ECO:0000256" key="4">
    <source>
        <dbReference type="ARBA" id="ARBA00022825"/>
    </source>
</evidence>
<feature type="active site" description="Charge relay system" evidence="7 8">
    <location>
        <position position="189"/>
    </location>
</feature>
<keyword evidence="2 8" id="KW-0645">Protease</keyword>
<sequence>MVFSKFAPLVALAIASVTGTDAALARVDAGVHRTLRQQGTVNLIVTMKKGTDESLASIQESSFPTRGQKIASLVESLESNSKSSQEQVAALLTQESGTVGSSFSGYESFWISNQIYIKDATFELVEKLAALDSIYELAEEEIYELPPVTQAAASNFSVLANEWGVSKVQAPEVWAKGYNGQNVVVSTIDSGVLSTHTALSGNFRSNYGWYDPERRTTAPYDVSGHGTHTMGTIAGSGGIGVAPAAQWIACKGCRTTGCPQSDLLTCAQFITCPTTTTGASRDCTKAPDLVSNSWGGGQGSTAFASSVNAWRTAGIIPIFANGNAGPACRTANSPGDLSTVIAVGATDVNDALASFSSKGPSVGGLLKPEISGPGVSVRSAWFTGTSAYNSISGTSMATPHVAGVVALLLSYKPTLTYAQVRTALTTTTDKATLKSTGYTCGSTADATFPNNQYGYGRVNALNAFNAV</sequence>
<dbReference type="PRINTS" id="PR00723">
    <property type="entry name" value="SUBTILISIN"/>
</dbReference>
<dbReference type="InterPro" id="IPR036852">
    <property type="entry name" value="Peptidase_S8/S53_dom_sf"/>
</dbReference>
<comment type="catalytic activity">
    <reaction evidence="5">
        <text>Hydrolysis of proteins with broad specificity for peptide bonds, and a preference for a large uncharged residue in P1. Hydrolyzes peptide amides.</text>
        <dbReference type="EC" id="3.4.21.62"/>
    </reaction>
</comment>
<dbReference type="PANTHER" id="PTHR43806:SF67">
    <property type="entry name" value="EGF-LIKE DOMAIN-CONTAINING PROTEIN"/>
    <property type="match status" value="1"/>
</dbReference>
<feature type="signal peptide" evidence="9">
    <location>
        <begin position="1"/>
        <end position="22"/>
    </location>
</feature>
<keyword evidence="3 8" id="KW-0378">Hydrolase</keyword>
<dbReference type="InterPro" id="IPR050131">
    <property type="entry name" value="Peptidase_S8_subtilisin-like"/>
</dbReference>
<evidence type="ECO:0000256" key="3">
    <source>
        <dbReference type="ARBA" id="ARBA00022801"/>
    </source>
</evidence>
<comment type="similarity">
    <text evidence="1 8">Belongs to the peptidase S8 family.</text>
</comment>
<keyword evidence="4 8" id="KW-0720">Serine protease</keyword>
<keyword evidence="9" id="KW-0732">Signal</keyword>
<keyword evidence="12" id="KW-1185">Reference proteome</keyword>
<dbReference type="InterPro" id="IPR000209">
    <property type="entry name" value="Peptidase_S8/S53_dom"/>
</dbReference>
<dbReference type="Gene3D" id="3.40.50.200">
    <property type="entry name" value="Peptidase S8/S53 domain"/>
    <property type="match status" value="1"/>
</dbReference>
<dbReference type="EnsemblProtists" id="PYU1_T001544">
    <property type="protein sequence ID" value="PYU1_T001544"/>
    <property type="gene ID" value="PYU1_G001544"/>
</dbReference>
<evidence type="ECO:0000256" key="8">
    <source>
        <dbReference type="PROSITE-ProRule" id="PRU01240"/>
    </source>
</evidence>
<evidence type="ECO:0000256" key="2">
    <source>
        <dbReference type="ARBA" id="ARBA00022670"/>
    </source>
</evidence>
<dbReference type="OMA" id="KGAPNCG"/>
<dbReference type="AlphaFoldDB" id="K3W9A3"/>
<accession>K3W9A3</accession>
<feature type="chain" id="PRO_5003867741" description="subtilisin" evidence="9">
    <location>
        <begin position="23"/>
        <end position="467"/>
    </location>
</feature>
<dbReference type="VEuPathDB" id="FungiDB:PYU1_G001544"/>
<reference evidence="11" key="3">
    <citation type="submission" date="2015-02" db="UniProtKB">
        <authorList>
            <consortium name="EnsemblProtists"/>
        </authorList>
    </citation>
    <scope>IDENTIFICATION</scope>
    <source>
        <strain evidence="11">DAOM BR144</strain>
    </source>
</reference>
<dbReference type="STRING" id="431595.K3W9A3"/>